<keyword evidence="3" id="KW-0808">Transferase</keyword>
<dbReference type="CDD" id="cd00609">
    <property type="entry name" value="AAT_like"/>
    <property type="match status" value="1"/>
</dbReference>
<evidence type="ECO:0000313" key="6">
    <source>
        <dbReference type="EMBL" id="MEO1760093.1"/>
    </source>
</evidence>
<keyword evidence="7" id="KW-0614">Plasmid</keyword>
<dbReference type="Gene3D" id="3.90.1150.10">
    <property type="entry name" value="Aspartate Aminotransferase, domain 1"/>
    <property type="match status" value="1"/>
</dbReference>
<evidence type="ECO:0000256" key="1">
    <source>
        <dbReference type="ARBA" id="ARBA00001933"/>
    </source>
</evidence>
<dbReference type="SUPFAM" id="SSF53383">
    <property type="entry name" value="PLP-dependent transferases"/>
    <property type="match status" value="1"/>
</dbReference>
<dbReference type="PANTHER" id="PTHR43807:SF20">
    <property type="entry name" value="FI04487P"/>
    <property type="match status" value="1"/>
</dbReference>
<name>A0A9Q6SCE4_9BURK</name>
<evidence type="ECO:0000313" key="8">
    <source>
        <dbReference type="Proteomes" id="UP000509548"/>
    </source>
</evidence>
<reference evidence="7" key="2">
    <citation type="submission" date="2016-06" db="EMBL/GenBank/DDBJ databases">
        <authorList>
            <person name="Huang P."/>
            <person name="Jiang X."/>
            <person name="Liu X."/>
        </authorList>
    </citation>
    <scope>NUCLEOTIDE SEQUENCE</scope>
    <source>
        <strain evidence="7">852011</strain>
        <plasmid evidence="7">unnamed</plasmid>
    </source>
</reference>
<protein>
    <submittedName>
        <fullName evidence="7">Aspartate aminotransferase</fullName>
    </submittedName>
    <submittedName>
        <fullName evidence="6">Pyridoxal phosphate-dependent aminotransferase</fullName>
    </submittedName>
</protein>
<dbReference type="AlphaFoldDB" id="A0A9Q6SCE4"/>
<accession>A0A9Q6SCE4</accession>
<dbReference type="EMBL" id="JAYLVJ010000106">
    <property type="protein sequence ID" value="MEO1760093.1"/>
    <property type="molecule type" value="Genomic_DNA"/>
</dbReference>
<dbReference type="Pfam" id="PF00155">
    <property type="entry name" value="Aminotran_1_2"/>
    <property type="match status" value="1"/>
</dbReference>
<dbReference type="InterPro" id="IPR015421">
    <property type="entry name" value="PyrdxlP-dep_Trfase_major"/>
</dbReference>
<evidence type="ECO:0000256" key="2">
    <source>
        <dbReference type="ARBA" id="ARBA00022576"/>
    </source>
</evidence>
<dbReference type="GO" id="GO:0030170">
    <property type="term" value="F:pyridoxal phosphate binding"/>
    <property type="evidence" value="ECO:0007669"/>
    <property type="project" value="InterPro"/>
</dbReference>
<evidence type="ECO:0000313" key="9">
    <source>
        <dbReference type="Proteomes" id="UP001462961"/>
    </source>
</evidence>
<geneLocation type="plasmid" evidence="7">
    <name>unnamed</name>
</geneLocation>
<evidence type="ECO:0000256" key="4">
    <source>
        <dbReference type="ARBA" id="ARBA00022898"/>
    </source>
</evidence>
<dbReference type="EMBL" id="CP015960">
    <property type="protein sequence ID" value="QLB67934.1"/>
    <property type="molecule type" value="Genomic_DNA"/>
</dbReference>
<geneLocation type="plasmid" evidence="8"/>
<reference evidence="6 9" key="3">
    <citation type="submission" date="2024-01" db="EMBL/GenBank/DDBJ databases">
        <title>The diversity of rhizobia nodulating Mimosa spp. in eleven states of Brazil covering several biomes is determined by host plant, location, and edaphic factors.</title>
        <authorList>
            <person name="Rouws L."/>
            <person name="Barauna A."/>
            <person name="Beukes C."/>
            <person name="De Faria S.M."/>
            <person name="Gross E."/>
            <person name="Dos Reis Junior F.B."/>
            <person name="Simon M."/>
            <person name="Maluk M."/>
            <person name="Odee D.W."/>
            <person name="Kenicer G."/>
            <person name="Young J.P.W."/>
            <person name="Reis V.M."/>
            <person name="Zilli J."/>
            <person name="James E.K."/>
        </authorList>
    </citation>
    <scope>NUCLEOTIDE SEQUENCE [LARGE SCALE GENOMIC DNA]</scope>
    <source>
        <strain evidence="6 9">JHI1651</strain>
    </source>
</reference>
<dbReference type="Proteomes" id="UP000509548">
    <property type="component" value="Plasmid unnamed"/>
</dbReference>
<proteinExistence type="predicted"/>
<dbReference type="GO" id="GO:0005737">
    <property type="term" value="C:cytoplasm"/>
    <property type="evidence" value="ECO:0007669"/>
    <property type="project" value="TreeGrafter"/>
</dbReference>
<dbReference type="InterPro" id="IPR015424">
    <property type="entry name" value="PyrdxlP-dep_Trfase"/>
</dbReference>
<dbReference type="InterPro" id="IPR004839">
    <property type="entry name" value="Aminotransferase_I/II_large"/>
</dbReference>
<dbReference type="Proteomes" id="UP001462961">
    <property type="component" value="Unassembled WGS sequence"/>
</dbReference>
<dbReference type="PANTHER" id="PTHR43807">
    <property type="entry name" value="FI04487P"/>
    <property type="match status" value="1"/>
</dbReference>
<reference evidence="7 8" key="1">
    <citation type="journal article" date="2014" name="Genome Announc.">
        <title>Draft Genome Sequence of the Haloacid-Degrading Burkholderia caribensis Strain MBA4.</title>
        <authorList>
            <person name="Pan Y."/>
            <person name="Kong K.F."/>
            <person name="Tsang J.S."/>
        </authorList>
    </citation>
    <scope>NUCLEOTIDE SEQUENCE [LARGE SCALE GENOMIC DNA]</scope>
    <source>
        <strain evidence="7 8">852011</strain>
    </source>
</reference>
<gene>
    <name evidence="7" type="ORF">A9O66_36855</name>
    <name evidence="6" type="ORF">VOI32_40315</name>
</gene>
<sequence>MTVSRLRNIPGIGVDRMGDAADATKNRNLLRLENLDTDLRPPAEAIRRTHEAVDDDDANSYLPFTGQTALRQAVVARMKQSTGIDYDAGSECIVSAGGLAGILNVLLSILEPGDEVVLTDPTYAGLINRVLLAGGVPKFARLLPSDDGWRLDIESLASAVGPRTRAILIMSPSMPSGFVANQAEWHAIAGHCRHADAWLVYDAAMERILFDGRSVVHPASLPQMRERTFTVGSVSKEYRMIGWRVGWIVGPERIMHDVRLTSLSNVVCQVGIGMPGATAALTCADDGVAQAVAVWQARRDFLLNALGDLPLVRPDGGWSLLVDTAQIGIAPPDASRLLLEKGEVAATPMNGWGPQAQRYLRFVFANESVERLADIRERVRGAWRI</sequence>
<dbReference type="InterPro" id="IPR015422">
    <property type="entry name" value="PyrdxlP-dep_Trfase_small"/>
</dbReference>
<organism evidence="7 8">
    <name type="scientific">Paraburkholderia caribensis</name>
    <dbReference type="NCBI Taxonomy" id="75105"/>
    <lineage>
        <taxon>Bacteria</taxon>
        <taxon>Pseudomonadati</taxon>
        <taxon>Pseudomonadota</taxon>
        <taxon>Betaproteobacteria</taxon>
        <taxon>Burkholderiales</taxon>
        <taxon>Burkholderiaceae</taxon>
        <taxon>Paraburkholderia</taxon>
    </lineage>
</organism>
<keyword evidence="2 7" id="KW-0032">Aminotransferase</keyword>
<evidence type="ECO:0000313" key="7">
    <source>
        <dbReference type="EMBL" id="QLB67934.1"/>
    </source>
</evidence>
<dbReference type="GO" id="GO:0016212">
    <property type="term" value="F:kynurenine-oxoglutarate transaminase activity"/>
    <property type="evidence" value="ECO:0007669"/>
    <property type="project" value="TreeGrafter"/>
</dbReference>
<dbReference type="RefSeq" id="WP_107204238.1">
    <property type="nucleotide sequence ID" value="NZ_CP015960.1"/>
</dbReference>
<evidence type="ECO:0000259" key="5">
    <source>
        <dbReference type="Pfam" id="PF00155"/>
    </source>
</evidence>
<evidence type="ECO:0000256" key="3">
    <source>
        <dbReference type="ARBA" id="ARBA00022679"/>
    </source>
</evidence>
<keyword evidence="4" id="KW-0663">Pyridoxal phosphate</keyword>
<dbReference type="Gene3D" id="3.40.640.10">
    <property type="entry name" value="Type I PLP-dependent aspartate aminotransferase-like (Major domain)"/>
    <property type="match status" value="1"/>
</dbReference>
<feature type="domain" description="Aminotransferase class I/classII large" evidence="5">
    <location>
        <begin position="39"/>
        <end position="377"/>
    </location>
</feature>
<keyword evidence="9" id="KW-1185">Reference proteome</keyword>
<comment type="cofactor">
    <cofactor evidence="1">
        <name>pyridoxal 5'-phosphate</name>
        <dbReference type="ChEBI" id="CHEBI:597326"/>
    </cofactor>
</comment>
<dbReference type="InterPro" id="IPR051326">
    <property type="entry name" value="Kynurenine-oxoglutarate_AT"/>
</dbReference>